<dbReference type="Pfam" id="PF01261">
    <property type="entry name" value="AP_endonuc_2"/>
    <property type="match status" value="1"/>
</dbReference>
<evidence type="ECO:0000313" key="2">
    <source>
        <dbReference type="EMBL" id="PIZ17611.1"/>
    </source>
</evidence>
<dbReference type="Gene3D" id="3.20.20.150">
    <property type="entry name" value="Divalent-metal-dependent TIM barrel enzymes"/>
    <property type="match status" value="1"/>
</dbReference>
<sequence>MAKTQIGAQLYTLRDFMKTPPDIAKSLKKVRGIGYEAVQVSGLGPIDPGELRKILDGEGLLACSTHMGYDRITGDTAKVIEENKILGAKHPVCPGLPGELHNADGYKKAAAMLTKAGEAMYKAGLVLSYHNHGIEFEKYGDKLGIEILMGESDPRFFKMELDTYWAQYGGADPVQWCVKFKGRLPLLHCKDMAIVKNQPLMAEVGEGNLNWKAIIDACKKGGTEWYLVEQDVCQRDPFDCLKTSLENMKKMGLR</sequence>
<dbReference type="AlphaFoldDB" id="A0A2M7SDP8"/>
<gene>
    <name evidence="2" type="ORF">COY52_03825</name>
</gene>
<evidence type="ECO:0000259" key="1">
    <source>
        <dbReference type="Pfam" id="PF01261"/>
    </source>
</evidence>
<dbReference type="SUPFAM" id="SSF51658">
    <property type="entry name" value="Xylose isomerase-like"/>
    <property type="match status" value="1"/>
</dbReference>
<name>A0A2M7SDP8_9BACT</name>
<comment type="caution">
    <text evidence="2">The sequence shown here is derived from an EMBL/GenBank/DDBJ whole genome shotgun (WGS) entry which is preliminary data.</text>
</comment>
<evidence type="ECO:0000313" key="3">
    <source>
        <dbReference type="Proteomes" id="UP000229307"/>
    </source>
</evidence>
<dbReference type="EMBL" id="PFMR01000102">
    <property type="protein sequence ID" value="PIZ17611.1"/>
    <property type="molecule type" value="Genomic_DNA"/>
</dbReference>
<dbReference type="PANTHER" id="PTHR12110">
    <property type="entry name" value="HYDROXYPYRUVATE ISOMERASE"/>
    <property type="match status" value="1"/>
</dbReference>
<keyword evidence="2" id="KW-0413">Isomerase</keyword>
<reference evidence="3" key="1">
    <citation type="submission" date="2017-09" db="EMBL/GenBank/DDBJ databases">
        <title>Depth-based differentiation of microbial function through sediment-hosted aquifers and enrichment of novel symbionts in the deep terrestrial subsurface.</title>
        <authorList>
            <person name="Probst A.J."/>
            <person name="Ladd B."/>
            <person name="Jarett J.K."/>
            <person name="Geller-Mcgrath D.E."/>
            <person name="Sieber C.M.K."/>
            <person name="Emerson J.B."/>
            <person name="Anantharaman K."/>
            <person name="Thomas B.C."/>
            <person name="Malmstrom R."/>
            <person name="Stieglmeier M."/>
            <person name="Klingl A."/>
            <person name="Woyke T."/>
            <person name="Ryan C.M."/>
            <person name="Banfield J.F."/>
        </authorList>
    </citation>
    <scope>NUCLEOTIDE SEQUENCE [LARGE SCALE GENOMIC DNA]</scope>
</reference>
<dbReference type="GO" id="GO:0016853">
    <property type="term" value="F:isomerase activity"/>
    <property type="evidence" value="ECO:0007669"/>
    <property type="project" value="UniProtKB-KW"/>
</dbReference>
<dbReference type="Proteomes" id="UP000229307">
    <property type="component" value="Unassembled WGS sequence"/>
</dbReference>
<proteinExistence type="predicted"/>
<dbReference type="InterPro" id="IPR036237">
    <property type="entry name" value="Xyl_isomerase-like_sf"/>
</dbReference>
<protein>
    <submittedName>
        <fullName evidence="2">Sugar phosphate isomerase/epimerase</fullName>
    </submittedName>
</protein>
<feature type="domain" description="Xylose isomerase-like TIM barrel" evidence="1">
    <location>
        <begin position="29"/>
        <end position="231"/>
    </location>
</feature>
<organism evidence="2 3">
    <name type="scientific">Candidatus Desantisbacteria bacterium CG_4_10_14_0_8_um_filter_48_22</name>
    <dbReference type="NCBI Taxonomy" id="1974543"/>
    <lineage>
        <taxon>Bacteria</taxon>
        <taxon>Candidatus Desantisiibacteriota</taxon>
    </lineage>
</organism>
<dbReference type="InterPro" id="IPR050312">
    <property type="entry name" value="IolE/XylAMocC-like"/>
</dbReference>
<dbReference type="InterPro" id="IPR013022">
    <property type="entry name" value="Xyl_isomerase-like_TIM-brl"/>
</dbReference>
<dbReference type="PANTHER" id="PTHR12110:SF41">
    <property type="entry name" value="INOSOSE DEHYDRATASE"/>
    <property type="match status" value="1"/>
</dbReference>
<accession>A0A2M7SDP8</accession>